<feature type="region of interest" description="Disordered" evidence="1">
    <location>
        <begin position="163"/>
        <end position="291"/>
    </location>
</feature>
<feature type="compositionally biased region" description="Polar residues" evidence="1">
    <location>
        <begin position="280"/>
        <end position="290"/>
    </location>
</feature>
<dbReference type="AlphaFoldDB" id="A0AB33A7Q9"/>
<feature type="compositionally biased region" description="Low complexity" evidence="1">
    <location>
        <begin position="384"/>
        <end position="393"/>
    </location>
</feature>
<reference evidence="2 3" key="1">
    <citation type="journal article" date="2013" name="Genome Announc.">
        <title>Complete Genome Sequence of Mycobacterium massiliense Clinical Strain Asan 50594, Belonging to the Type II Genotype.</title>
        <authorList>
            <person name="Kim B.J."/>
            <person name="Kim B.R."/>
            <person name="Hong S.H."/>
            <person name="Seok S.H."/>
            <person name="Kook Y.H."/>
            <person name="Kim B.J."/>
        </authorList>
    </citation>
    <scope>NUCLEOTIDE SEQUENCE [LARGE SCALE GENOMIC DNA]</scope>
    <source>
        <strain evidence="2 3">50594</strain>
    </source>
</reference>
<feature type="compositionally biased region" description="Low complexity" evidence="1">
    <location>
        <begin position="174"/>
        <end position="186"/>
    </location>
</feature>
<evidence type="ECO:0000313" key="2">
    <source>
        <dbReference type="EMBL" id="AGM27704.1"/>
    </source>
</evidence>
<dbReference type="Proteomes" id="UP000013961">
    <property type="component" value="Chromosome"/>
</dbReference>
<proteinExistence type="predicted"/>
<feature type="compositionally biased region" description="Polar residues" evidence="1">
    <location>
        <begin position="245"/>
        <end position="254"/>
    </location>
</feature>
<dbReference type="RefSeq" id="WP_016342031.1">
    <property type="nucleotide sequence ID" value="NC_021282.1"/>
</dbReference>
<gene>
    <name evidence="2" type="ORF">MASS_1102</name>
</gene>
<dbReference type="KEGG" id="mabb:MASS_1102"/>
<evidence type="ECO:0000313" key="3">
    <source>
        <dbReference type="Proteomes" id="UP000013961"/>
    </source>
</evidence>
<accession>A0AB33A7Q9</accession>
<feature type="compositionally biased region" description="Low complexity" evidence="1">
    <location>
        <begin position="218"/>
        <end position="244"/>
    </location>
</feature>
<sequence length="658" mass="67942">MAPQHDLEKPMDDPYSLVGDSWPSESENSYHTAKVAAEDASTAASVQSESATDAGSKMGDEHGKTADTVSGGYGAAATELMEQARNFTTISAWMEDAAVKVLDAKRHIRHLVRTATSEIRDALASELSGTAVTPSSADLIVKYRDDISSVTATLSADLDSIGHSLAGDRGASRTPSYVSVPTTPTPEHADPHAVAASYTGAQGAPAPEPQKLPEMPRASATTLESPSTPATPAPTANPHAVNPTLSNLISGASPSGTQPSPSAKSSSGPTSGIPAGQGAQAHQPSEQHQQIRPPALPRIPLSDLPAAATSIATTVTSSVGHQLATTALTSPGSSLPASTGITPGTSGPAPMPPAGLAPIGRLPTPPPVTQAAPVAQGTPPTPAPGVQAPSAPQQSPPAAPRGPVADLAWIQKSYGLSPSLDLPKPETTVIPALFISELPEPEAHLHRALATLRRQFEQAGWSQPLAVATIRRGLEARTVYATADAISIHPNGILLPSEALPLDEMPGTPIAPELLGSVMVSEKLTSLIPRGWEVEGLLSTVPAEESSQSVEQFQELVESGELLECKVSRGRDDVGADEALSLFARAAIGSGGVGELDAEAARIRAARWIGVQPAGYLGTLSRWYLSDAAEAMSRGNWSDAVYSSEKYMNVNQARIQAA</sequence>
<feature type="compositionally biased region" description="Basic and acidic residues" evidence="1">
    <location>
        <begin position="1"/>
        <end position="12"/>
    </location>
</feature>
<feature type="compositionally biased region" description="Polar residues" evidence="1">
    <location>
        <begin position="327"/>
        <end position="345"/>
    </location>
</feature>
<organism evidence="2 3">
    <name type="scientific">Mycobacteroides abscessus subsp. bolletii 50594</name>
    <dbReference type="NCBI Taxonomy" id="1303024"/>
    <lineage>
        <taxon>Bacteria</taxon>
        <taxon>Bacillati</taxon>
        <taxon>Actinomycetota</taxon>
        <taxon>Actinomycetes</taxon>
        <taxon>Mycobacteriales</taxon>
        <taxon>Mycobacteriaceae</taxon>
        <taxon>Mycobacteroides</taxon>
        <taxon>Mycobacteroides abscessus</taxon>
    </lineage>
</organism>
<feature type="region of interest" description="Disordered" evidence="1">
    <location>
        <begin position="1"/>
        <end position="65"/>
    </location>
</feature>
<protein>
    <submittedName>
        <fullName evidence="2">Uncharacterized protein</fullName>
    </submittedName>
</protein>
<feature type="region of interest" description="Disordered" evidence="1">
    <location>
        <begin position="327"/>
        <end position="403"/>
    </location>
</feature>
<dbReference type="EMBL" id="CP004374">
    <property type="protein sequence ID" value="AGM27704.1"/>
    <property type="molecule type" value="Genomic_DNA"/>
</dbReference>
<name>A0AB33A7Q9_9MYCO</name>
<evidence type="ECO:0000256" key="1">
    <source>
        <dbReference type="SAM" id="MobiDB-lite"/>
    </source>
</evidence>
<feature type="compositionally biased region" description="Polar residues" evidence="1">
    <location>
        <begin position="42"/>
        <end position="53"/>
    </location>
</feature>
<feature type="compositionally biased region" description="Low complexity" evidence="1">
    <location>
        <begin position="255"/>
        <end position="272"/>
    </location>
</feature>